<dbReference type="InParanoid" id="D8QD93"/>
<feature type="transmembrane region" description="Helical" evidence="1">
    <location>
        <begin position="159"/>
        <end position="182"/>
    </location>
</feature>
<feature type="transmembrane region" description="Helical" evidence="1">
    <location>
        <begin position="120"/>
        <end position="139"/>
    </location>
</feature>
<keyword evidence="3" id="KW-1185">Reference proteome</keyword>
<evidence type="ECO:0000313" key="2">
    <source>
        <dbReference type="EMBL" id="EFI93634.1"/>
    </source>
</evidence>
<dbReference type="HOGENOM" id="CLU_1197383_0_0_1"/>
<dbReference type="OMA" id="CIACTLM"/>
<dbReference type="AlphaFoldDB" id="D8QD93"/>
<keyword evidence="1" id="KW-1133">Transmembrane helix</keyword>
<feature type="transmembrane region" description="Helical" evidence="1">
    <location>
        <begin position="6"/>
        <end position="28"/>
    </location>
</feature>
<sequence>MVPFGIRILWFVLSSVGLLVCWVVFLAVGRALGNLWAPLAYLAACTTMQVTFLLGMIWRMDTHLMPKSFCIVQTTMFTLSDFMMTGVAVTFTCATAMCVIKPKTWGESQTNTLKWRPIYIMPVVVLPVLLTAVQTGLYIHFDAVGPSGAIHCDANDPIWVRFFGYAGIPLLACFPCLILTVVSIRRVWRTNAHIQRSWQQEFMAAQDLTNPGQRRRSRSKLRRLTAHVKHKS</sequence>
<dbReference type="EMBL" id="GL377310">
    <property type="protein sequence ID" value="EFI93634.1"/>
    <property type="molecule type" value="Genomic_DNA"/>
</dbReference>
<dbReference type="Proteomes" id="UP000007431">
    <property type="component" value="Unassembled WGS sequence"/>
</dbReference>
<accession>D8QD93</accession>
<name>D8QD93_SCHCM</name>
<keyword evidence="1" id="KW-0812">Transmembrane</keyword>
<protein>
    <submittedName>
        <fullName evidence="2">Expressed protein</fullName>
    </submittedName>
</protein>
<feature type="transmembrane region" description="Helical" evidence="1">
    <location>
        <begin position="82"/>
        <end position="100"/>
    </location>
</feature>
<reference evidence="2 3" key="1">
    <citation type="journal article" date="2010" name="Nat. Biotechnol.">
        <title>Genome sequence of the model mushroom Schizophyllum commune.</title>
        <authorList>
            <person name="Ohm R.A."/>
            <person name="de Jong J.F."/>
            <person name="Lugones L.G."/>
            <person name="Aerts A."/>
            <person name="Kothe E."/>
            <person name="Stajich J.E."/>
            <person name="de Vries R.P."/>
            <person name="Record E."/>
            <person name="Levasseur A."/>
            <person name="Baker S.E."/>
            <person name="Bartholomew K.A."/>
            <person name="Coutinho P.M."/>
            <person name="Erdmann S."/>
            <person name="Fowler T.J."/>
            <person name="Gathman A.C."/>
            <person name="Lombard V."/>
            <person name="Henrissat B."/>
            <person name="Knabe N."/>
            <person name="Kuees U."/>
            <person name="Lilly W.W."/>
            <person name="Lindquist E."/>
            <person name="Lucas S."/>
            <person name="Magnuson J.K."/>
            <person name="Piumi F."/>
            <person name="Raudaskoski M."/>
            <person name="Salamov A."/>
            <person name="Schmutz J."/>
            <person name="Schwarze F.W.M.R."/>
            <person name="vanKuyk P.A."/>
            <person name="Horton J.S."/>
            <person name="Grigoriev I.V."/>
            <person name="Woesten H.A.B."/>
        </authorList>
    </citation>
    <scope>NUCLEOTIDE SEQUENCE [LARGE SCALE GENOMIC DNA]</scope>
    <source>
        <strain evidence="3">H4-8 / FGSC 9210</strain>
    </source>
</reference>
<organism evidence="3">
    <name type="scientific">Schizophyllum commune (strain H4-8 / FGSC 9210)</name>
    <name type="common">Split gill fungus</name>
    <dbReference type="NCBI Taxonomy" id="578458"/>
    <lineage>
        <taxon>Eukaryota</taxon>
        <taxon>Fungi</taxon>
        <taxon>Dikarya</taxon>
        <taxon>Basidiomycota</taxon>
        <taxon>Agaricomycotina</taxon>
        <taxon>Agaricomycetes</taxon>
        <taxon>Agaricomycetidae</taxon>
        <taxon>Agaricales</taxon>
        <taxon>Schizophyllaceae</taxon>
        <taxon>Schizophyllum</taxon>
    </lineage>
</organism>
<feature type="transmembrane region" description="Helical" evidence="1">
    <location>
        <begin position="35"/>
        <end position="58"/>
    </location>
</feature>
<proteinExistence type="predicted"/>
<dbReference type="STRING" id="578458.D8QD93"/>
<dbReference type="eggNOG" id="ENOG502SQ9W">
    <property type="taxonomic scope" value="Eukaryota"/>
</dbReference>
<dbReference type="VEuPathDB" id="FungiDB:SCHCODRAFT_02511858"/>
<gene>
    <name evidence="2" type="ORF">SCHCODRAFT_85832</name>
</gene>
<keyword evidence="1" id="KW-0472">Membrane</keyword>
<evidence type="ECO:0000313" key="3">
    <source>
        <dbReference type="Proteomes" id="UP000007431"/>
    </source>
</evidence>
<feature type="non-terminal residue" evidence="2">
    <location>
        <position position="232"/>
    </location>
</feature>
<evidence type="ECO:0000256" key="1">
    <source>
        <dbReference type="SAM" id="Phobius"/>
    </source>
</evidence>